<dbReference type="InterPro" id="IPR050214">
    <property type="entry name" value="Cys_Synth/Cystath_Beta-Synth"/>
</dbReference>
<dbReference type="AlphaFoldDB" id="A0A3P7EEF7"/>
<organism evidence="2 3">
    <name type="scientific">Wuchereria bancrofti</name>
    <dbReference type="NCBI Taxonomy" id="6293"/>
    <lineage>
        <taxon>Eukaryota</taxon>
        <taxon>Metazoa</taxon>
        <taxon>Ecdysozoa</taxon>
        <taxon>Nematoda</taxon>
        <taxon>Chromadorea</taxon>
        <taxon>Rhabditida</taxon>
        <taxon>Spirurina</taxon>
        <taxon>Spiruromorpha</taxon>
        <taxon>Filarioidea</taxon>
        <taxon>Onchocercidae</taxon>
        <taxon>Wuchereria</taxon>
    </lineage>
</organism>
<evidence type="ECO:0000259" key="1">
    <source>
        <dbReference type="Pfam" id="PF00291"/>
    </source>
</evidence>
<dbReference type="InterPro" id="IPR036052">
    <property type="entry name" value="TrpB-like_PALP_sf"/>
</dbReference>
<dbReference type="InterPro" id="IPR001926">
    <property type="entry name" value="TrpB-like_PALP"/>
</dbReference>
<dbReference type="PANTHER" id="PTHR10314">
    <property type="entry name" value="CYSTATHIONINE BETA-SYNTHASE"/>
    <property type="match status" value="1"/>
</dbReference>
<gene>
    <name evidence="2" type="ORF">WBA_LOCUS11730</name>
</gene>
<name>A0A3P7EEF7_WUCBA</name>
<proteinExistence type="predicted"/>
<evidence type="ECO:0000313" key="2">
    <source>
        <dbReference type="EMBL" id="VDM21111.1"/>
    </source>
</evidence>
<dbReference type="InParanoid" id="A0A3P7EEF7"/>
<dbReference type="Gene3D" id="3.40.50.1100">
    <property type="match status" value="2"/>
</dbReference>
<dbReference type="GO" id="GO:0019344">
    <property type="term" value="P:cysteine biosynthetic process"/>
    <property type="evidence" value="ECO:0007669"/>
    <property type="project" value="UniProtKB-ARBA"/>
</dbReference>
<keyword evidence="3" id="KW-1185">Reference proteome</keyword>
<dbReference type="SUPFAM" id="SSF53686">
    <property type="entry name" value="Tryptophan synthase beta subunit-like PLP-dependent enzymes"/>
    <property type="match status" value="1"/>
</dbReference>
<evidence type="ECO:0000313" key="3">
    <source>
        <dbReference type="Proteomes" id="UP000270924"/>
    </source>
</evidence>
<dbReference type="Pfam" id="PF00291">
    <property type="entry name" value="PALP"/>
    <property type="match status" value="1"/>
</dbReference>
<reference evidence="2 3" key="1">
    <citation type="submission" date="2018-11" db="EMBL/GenBank/DDBJ databases">
        <authorList>
            <consortium name="Pathogen Informatics"/>
        </authorList>
    </citation>
    <scope>NUCLEOTIDE SEQUENCE [LARGE SCALE GENOMIC DNA]</scope>
</reference>
<sequence>MLLDMLKLIVSLIVIVHVICVTSFSLLSQAPLDEQKHLNLILNSCLGENLWRRRAIAKLWEERRHMGRTPMFKLTSPGYENVDFVFKNESASRTGSLKHRYSWALIMWAIVDGKIGENTTVYEASSGNTAASEAYMCRLIGVKFIAIVPNSIEQVKVGHIQSYGGDIIKTDLGDRLIRAKQEAVRNNGFFMNQFANSDKAEEYHESGNYPLESVNLMHEVLAQIREDLNQTIEEPNYFVHSAGTGGTISSIGRYVKKYGLRTEVVLADTQFSVYYDYVMNERFTNESGRDVWVIPGMAGIGFGVMGPVKHGVTSSLLRAVIDRAIKIPDIASTAAMAVLKKLGINGGTSTGTNFIAALHLAATHDKASLFNNQRLIIATILGDTGDYYESSYYNRTWISENFSVHGGLEVYDCWIKEIEEAFKFGSDPLISGHERCDQANAANMIDFRSRRTTCCL</sequence>
<dbReference type="Proteomes" id="UP000270924">
    <property type="component" value="Unassembled WGS sequence"/>
</dbReference>
<accession>A0A3P7EEF7</accession>
<feature type="domain" description="Tryptophan synthase beta chain-like PALP" evidence="1">
    <location>
        <begin position="64"/>
        <end position="363"/>
    </location>
</feature>
<dbReference type="EMBL" id="UYWW01012440">
    <property type="protein sequence ID" value="VDM21111.1"/>
    <property type="molecule type" value="Genomic_DNA"/>
</dbReference>
<dbReference type="OrthoDB" id="10259545at2759"/>
<dbReference type="OMA" id="VPRWIVV"/>
<protein>
    <recommendedName>
        <fullName evidence="1">Tryptophan synthase beta chain-like PALP domain-containing protein</fullName>
    </recommendedName>
</protein>